<dbReference type="SUPFAM" id="SSF52047">
    <property type="entry name" value="RNI-like"/>
    <property type="match status" value="1"/>
</dbReference>
<dbReference type="SMART" id="SM00256">
    <property type="entry name" value="FBOX"/>
    <property type="match status" value="1"/>
</dbReference>
<feature type="compositionally biased region" description="Acidic residues" evidence="5">
    <location>
        <begin position="607"/>
        <end position="682"/>
    </location>
</feature>
<dbReference type="RefSeq" id="XP_034240752.1">
    <property type="nucleotide sequence ID" value="XM_034384861.1"/>
</dbReference>
<dbReference type="Gene3D" id="3.80.10.10">
    <property type="entry name" value="Ribonuclease Inhibitor"/>
    <property type="match status" value="1"/>
</dbReference>
<keyword evidence="8" id="KW-1185">Reference proteome</keyword>
<protein>
    <submittedName>
        <fullName evidence="9">Uncharacterized protein LOC117644991</fullName>
    </submittedName>
</protein>
<evidence type="ECO:0000259" key="6">
    <source>
        <dbReference type="PROSITE" id="PS50181"/>
    </source>
</evidence>
<dbReference type="CDD" id="cd09917">
    <property type="entry name" value="F-box_SF"/>
    <property type="match status" value="1"/>
</dbReference>
<evidence type="ECO:0000313" key="8">
    <source>
        <dbReference type="Proteomes" id="UP000515158"/>
    </source>
</evidence>
<dbReference type="Proteomes" id="UP000515158">
    <property type="component" value="Unplaced"/>
</dbReference>
<proteinExistence type="predicted"/>
<evidence type="ECO:0000256" key="1">
    <source>
        <dbReference type="ARBA" id="ARBA00022723"/>
    </source>
</evidence>
<feature type="domain" description="F-box" evidence="6">
    <location>
        <begin position="134"/>
        <end position="180"/>
    </location>
</feature>
<feature type="domain" description="MYND-type" evidence="7">
    <location>
        <begin position="28"/>
        <end position="70"/>
    </location>
</feature>
<dbReference type="SUPFAM" id="SSF144232">
    <property type="entry name" value="HIT/MYND zinc finger-like"/>
    <property type="match status" value="2"/>
</dbReference>
<accession>A0A6P8Z2D7</accession>
<dbReference type="AlphaFoldDB" id="A0A6P8Z2D7"/>
<evidence type="ECO:0000256" key="3">
    <source>
        <dbReference type="ARBA" id="ARBA00022833"/>
    </source>
</evidence>
<dbReference type="InterPro" id="IPR001810">
    <property type="entry name" value="F-box_dom"/>
</dbReference>
<dbReference type="PROSITE" id="PS50181">
    <property type="entry name" value="FBOX"/>
    <property type="match status" value="1"/>
</dbReference>
<feature type="region of interest" description="Disordered" evidence="5">
    <location>
        <begin position="603"/>
        <end position="682"/>
    </location>
</feature>
<dbReference type="OrthoDB" id="5952526at2759"/>
<evidence type="ECO:0000256" key="4">
    <source>
        <dbReference type="PROSITE-ProRule" id="PRU00134"/>
    </source>
</evidence>
<gene>
    <name evidence="9" type="primary">LOC117644991</name>
</gene>
<keyword evidence="1" id="KW-0479">Metal-binding</keyword>
<dbReference type="Gene3D" id="6.10.140.2220">
    <property type="match status" value="1"/>
</dbReference>
<feature type="region of interest" description="Disordered" evidence="5">
    <location>
        <begin position="1"/>
        <end position="22"/>
    </location>
</feature>
<reference evidence="9" key="1">
    <citation type="submission" date="2025-08" db="UniProtKB">
        <authorList>
            <consortium name="RefSeq"/>
        </authorList>
    </citation>
    <scope>IDENTIFICATION</scope>
    <source>
        <tissue evidence="9">Total insect</tissue>
    </source>
</reference>
<evidence type="ECO:0000313" key="9">
    <source>
        <dbReference type="RefSeq" id="XP_034240752.1"/>
    </source>
</evidence>
<dbReference type="Pfam" id="PF01753">
    <property type="entry name" value="zf-MYND"/>
    <property type="match status" value="2"/>
</dbReference>
<dbReference type="Gene3D" id="1.20.1280.50">
    <property type="match status" value="1"/>
</dbReference>
<dbReference type="Pfam" id="PF12937">
    <property type="entry name" value="F-box-like"/>
    <property type="match status" value="1"/>
</dbReference>
<dbReference type="SUPFAM" id="SSF81383">
    <property type="entry name" value="F-box domain"/>
    <property type="match status" value="1"/>
</dbReference>
<dbReference type="InParanoid" id="A0A6P8Z2D7"/>
<dbReference type="InterPro" id="IPR036047">
    <property type="entry name" value="F-box-like_dom_sf"/>
</dbReference>
<organism evidence="9">
    <name type="scientific">Thrips palmi</name>
    <name type="common">Melon thrips</name>
    <dbReference type="NCBI Taxonomy" id="161013"/>
    <lineage>
        <taxon>Eukaryota</taxon>
        <taxon>Metazoa</taxon>
        <taxon>Ecdysozoa</taxon>
        <taxon>Arthropoda</taxon>
        <taxon>Hexapoda</taxon>
        <taxon>Insecta</taxon>
        <taxon>Pterygota</taxon>
        <taxon>Neoptera</taxon>
        <taxon>Paraneoptera</taxon>
        <taxon>Thysanoptera</taxon>
        <taxon>Terebrantia</taxon>
        <taxon>Thripoidea</taxon>
        <taxon>Thripidae</taxon>
        <taxon>Thrips</taxon>
    </lineage>
</organism>
<sequence>MSVAPSHLPADDGSTDSHSPSDEECERCVVCLTWSARPSRGGVSCSRCQDEFYCGDKHRTQHLAAHKKVCFQPKGLQAPAGVCAVCGRKGSLCARCGLASYCSKAHQKQDWSRHKLSCKRAEEETPGENDDGPALGLTALPKELLLAVCALLGPYDLVRLGQVSRALRSVARDPAAWQHVTFPERKPEADAALDHAGHSVLHMLHLERTTTSALGRDAGYGVLRVAPALGTLRIIHGWPPVNLLRFTRRVRTLELQWTEISGQAQIGDGFGAERLRRVLSHYRGHLQVLRLARIDDVATLHFIDGLGLRELRLGECVVRTYGAEGSVQGVATLSVGSNVTEEVVLELLKPCVDTLTTFEVKSRLLDFCGWAFREPQEALLPALRRCPRLVSVDVPADWFVRGYLGDLSGLDTLKLIDLGTQKHADVERALAAFPLARNIKVLTASLAFMAHRGLVMMVADAFPRLQALCLAFDSDSDDPTMDAITNGMGEALPDAPRDLAAILDQRLPDLEVLWLSEVRVPSTVWAGLASGLLPKLRELQLQEVQLTPQGAAALLALRAARPALCVQEHGVTAARRPQDDGVWNMFGEADDVDPFRCHEPVCAAPSDCEDEDPVTTEDEDSNDEDSSGGGINDDDISDEDSTFVDIDEDISDEDISDEDSSGDDSNDEDSIGEDSNGEDSDN</sequence>
<dbReference type="GO" id="GO:0008270">
    <property type="term" value="F:zinc ion binding"/>
    <property type="evidence" value="ECO:0007669"/>
    <property type="project" value="UniProtKB-KW"/>
</dbReference>
<feature type="domain" description="MYND-type" evidence="7">
    <location>
        <begin position="83"/>
        <end position="118"/>
    </location>
</feature>
<dbReference type="InterPro" id="IPR032675">
    <property type="entry name" value="LRR_dom_sf"/>
</dbReference>
<name>A0A6P8Z2D7_THRPL</name>
<evidence type="ECO:0000259" key="7">
    <source>
        <dbReference type="PROSITE" id="PS50865"/>
    </source>
</evidence>
<keyword evidence="2 4" id="KW-0863">Zinc-finger</keyword>
<dbReference type="InterPro" id="IPR002893">
    <property type="entry name" value="Znf_MYND"/>
</dbReference>
<evidence type="ECO:0000256" key="5">
    <source>
        <dbReference type="SAM" id="MobiDB-lite"/>
    </source>
</evidence>
<keyword evidence="3" id="KW-0862">Zinc</keyword>
<dbReference type="PROSITE" id="PS50865">
    <property type="entry name" value="ZF_MYND_2"/>
    <property type="match status" value="2"/>
</dbReference>
<dbReference type="GeneID" id="117644991"/>
<evidence type="ECO:0000256" key="2">
    <source>
        <dbReference type="ARBA" id="ARBA00022771"/>
    </source>
</evidence>
<dbReference type="KEGG" id="tpal:117644991"/>